<dbReference type="EMBL" id="FO704550">
    <property type="protein sequence ID" value="CDG19456.1"/>
    <property type="molecule type" value="Genomic_DNA"/>
</dbReference>
<reference evidence="1 3" key="1">
    <citation type="submission" date="2013-07" db="EMBL/GenBank/DDBJ databases">
        <authorList>
            <person name="Genoscope - CEA"/>
        </authorList>
    </citation>
    <scope>NUCLEOTIDE SEQUENCE [LARGE SCALE GENOMIC DNA]</scope>
    <source>
        <strain evidence="1">FRM16</strain>
        <strain evidence="3">FRM16 / DSM 17909</strain>
    </source>
</reference>
<reference evidence="2 4" key="2">
    <citation type="submission" date="2019-07" db="EMBL/GenBank/DDBJ databases">
        <title>Genomic Encyclopedia of Type Strains, Phase I: the one thousand microbial genomes (KMG-I) project.</title>
        <authorList>
            <person name="Kyrpides N."/>
        </authorList>
    </citation>
    <scope>NUCLEOTIDE SEQUENCE [LARGE SCALE GENOMIC DNA]</scope>
    <source>
        <strain evidence="2 4">DSM 17909</strain>
    </source>
</reference>
<sequence>MSTFIVSRNNRALLNETVFYLTKGNTMTLKIDGLNLKTRKHLKFQSNNTLVSIFQSDNHVFREQTLQITALNMGISIVRAIDTNLGYCSYFAQGVAEDCFPPLTIHVLSKIEIPRDLTEEQRAMLMVLLAETTSPDTIGTKYDEKKAQDAMQYMHDALLNRVKSSKAHELDVPKHGNKFIGLISGPRTIKGFSQYPNIEPKIQKRINDMIATANDGTHTNFLAYRRLIKNAINISKSNKISNTEVIAWRTENSDSPGSNFKKLFSLQGQDFYKLSDNYLR</sequence>
<dbReference type="Proteomes" id="UP000032721">
    <property type="component" value="Chromosome"/>
</dbReference>
<dbReference type="EMBL" id="VNHN01000033">
    <property type="protein sequence ID" value="TYP04737.1"/>
    <property type="molecule type" value="Genomic_DNA"/>
</dbReference>
<name>A0A068QXQ7_9GAMM</name>
<keyword evidence="4" id="KW-1185">Reference proteome</keyword>
<protein>
    <submittedName>
        <fullName evidence="1">Uncharacterized protein</fullName>
    </submittedName>
</protein>
<evidence type="ECO:0000313" key="2">
    <source>
        <dbReference type="EMBL" id="TYP04737.1"/>
    </source>
</evidence>
<gene>
    <name evidence="2" type="ORF">LY16_02179</name>
    <name evidence="1" type="ORF">XDD1_3771</name>
</gene>
<dbReference type="Proteomes" id="UP000324170">
    <property type="component" value="Unassembled WGS sequence"/>
</dbReference>
<accession>A0A068QXQ7</accession>
<evidence type="ECO:0000313" key="4">
    <source>
        <dbReference type="Proteomes" id="UP000324170"/>
    </source>
</evidence>
<dbReference type="HOGENOM" id="CLU_993774_0_0_6"/>
<organism evidence="1 3">
    <name type="scientific">Xenorhabdus doucetiae</name>
    <dbReference type="NCBI Taxonomy" id="351671"/>
    <lineage>
        <taxon>Bacteria</taxon>
        <taxon>Pseudomonadati</taxon>
        <taxon>Pseudomonadota</taxon>
        <taxon>Gammaproteobacteria</taxon>
        <taxon>Enterobacterales</taxon>
        <taxon>Morganellaceae</taxon>
        <taxon>Xenorhabdus</taxon>
    </lineage>
</organism>
<dbReference type="KEGG" id="xdo:XDD1_3771"/>
<dbReference type="OrthoDB" id="6441964at2"/>
<dbReference type="RefSeq" id="WP_045973116.1">
    <property type="nucleotide sequence ID" value="NZ_CAWMED010000001.1"/>
</dbReference>
<proteinExistence type="predicted"/>
<dbReference type="AlphaFoldDB" id="A0A068QXQ7"/>
<evidence type="ECO:0000313" key="1">
    <source>
        <dbReference type="EMBL" id="CDG19456.1"/>
    </source>
</evidence>
<evidence type="ECO:0000313" key="3">
    <source>
        <dbReference type="Proteomes" id="UP000032721"/>
    </source>
</evidence>